<reference evidence="1" key="1">
    <citation type="submission" date="2023-09" db="EMBL/GenBank/DDBJ databases">
        <title>30 novel species of actinomycetes from the DSMZ collection.</title>
        <authorList>
            <person name="Nouioui I."/>
        </authorList>
    </citation>
    <scope>NUCLEOTIDE SEQUENCE</scope>
    <source>
        <strain evidence="1">DSM 115977</strain>
    </source>
</reference>
<sequence length="50" mass="5847">MLKLFSRRRNTRVRDVTLCEPCGQVCTADCHADARYERTRTTALTSHHIR</sequence>
<protein>
    <recommendedName>
        <fullName evidence="3">4Fe-4S ferredoxin-type domain-containing protein</fullName>
    </recommendedName>
</protein>
<accession>A0ABU2WRS2</accession>
<name>A0ABU2WRS2_9ACTN</name>
<organism evidence="1 2">
    <name type="scientific">Micromonospora reichwaldensis</name>
    <dbReference type="NCBI Taxonomy" id="3075516"/>
    <lineage>
        <taxon>Bacteria</taxon>
        <taxon>Bacillati</taxon>
        <taxon>Actinomycetota</taxon>
        <taxon>Actinomycetes</taxon>
        <taxon>Micromonosporales</taxon>
        <taxon>Micromonosporaceae</taxon>
        <taxon>Micromonospora</taxon>
    </lineage>
</organism>
<keyword evidence="2" id="KW-1185">Reference proteome</keyword>
<proteinExistence type="predicted"/>
<dbReference type="RefSeq" id="WP_311410835.1">
    <property type="nucleotide sequence ID" value="NZ_JAVRFL010000005.1"/>
</dbReference>
<evidence type="ECO:0000313" key="1">
    <source>
        <dbReference type="EMBL" id="MDT0528613.1"/>
    </source>
</evidence>
<evidence type="ECO:0000313" key="2">
    <source>
        <dbReference type="Proteomes" id="UP001180973"/>
    </source>
</evidence>
<dbReference type="Proteomes" id="UP001180973">
    <property type="component" value="Unassembled WGS sequence"/>
</dbReference>
<comment type="caution">
    <text evidence="1">The sequence shown here is derived from an EMBL/GenBank/DDBJ whole genome shotgun (WGS) entry which is preliminary data.</text>
</comment>
<dbReference type="EMBL" id="JAVRFL010000005">
    <property type="protein sequence ID" value="MDT0528613.1"/>
    <property type="molecule type" value="Genomic_DNA"/>
</dbReference>
<evidence type="ECO:0008006" key="3">
    <source>
        <dbReference type="Google" id="ProtNLM"/>
    </source>
</evidence>
<gene>
    <name evidence="1" type="ORF">RM555_06350</name>
</gene>